<dbReference type="Pfam" id="PF03631">
    <property type="entry name" value="Virul_fac_BrkB"/>
    <property type="match status" value="1"/>
</dbReference>
<evidence type="ECO:0000256" key="1">
    <source>
        <dbReference type="ARBA" id="ARBA00004651"/>
    </source>
</evidence>
<feature type="transmembrane region" description="Helical" evidence="6">
    <location>
        <begin position="144"/>
        <end position="165"/>
    </location>
</feature>
<dbReference type="GO" id="GO:0005886">
    <property type="term" value="C:plasma membrane"/>
    <property type="evidence" value="ECO:0007669"/>
    <property type="project" value="UniProtKB-SubCell"/>
</dbReference>
<evidence type="ECO:0000256" key="2">
    <source>
        <dbReference type="ARBA" id="ARBA00022475"/>
    </source>
</evidence>
<dbReference type="EMBL" id="CP060052">
    <property type="protein sequence ID" value="QNE04128.1"/>
    <property type="molecule type" value="Genomic_DNA"/>
</dbReference>
<feature type="transmembrane region" description="Helical" evidence="6">
    <location>
        <begin position="253"/>
        <end position="275"/>
    </location>
</feature>
<keyword evidence="5 6" id="KW-0472">Membrane</keyword>
<dbReference type="AlphaFoldDB" id="A0A7G6VQW3"/>
<reference evidence="7 8" key="1">
    <citation type="submission" date="2020-08" db="EMBL/GenBank/DDBJ databases">
        <authorList>
            <person name="Liu G."/>
            <person name="Sun C."/>
        </authorList>
    </citation>
    <scope>NUCLEOTIDE SEQUENCE [LARGE SCALE GENOMIC DNA]</scope>
    <source>
        <strain evidence="7 8">OT19</strain>
    </source>
</reference>
<keyword evidence="2" id="KW-1003">Cell membrane</keyword>
<evidence type="ECO:0000313" key="7">
    <source>
        <dbReference type="EMBL" id="QNE04128.1"/>
    </source>
</evidence>
<feature type="transmembrane region" description="Helical" evidence="6">
    <location>
        <begin position="217"/>
        <end position="241"/>
    </location>
</feature>
<organism evidence="7 8">
    <name type="scientific">Croceicoccus marinus</name>
    <dbReference type="NCBI Taxonomy" id="450378"/>
    <lineage>
        <taxon>Bacteria</taxon>
        <taxon>Pseudomonadati</taxon>
        <taxon>Pseudomonadota</taxon>
        <taxon>Alphaproteobacteria</taxon>
        <taxon>Sphingomonadales</taxon>
        <taxon>Erythrobacteraceae</taxon>
        <taxon>Croceicoccus</taxon>
    </lineage>
</organism>
<feature type="transmembrane region" description="Helical" evidence="6">
    <location>
        <begin position="185"/>
        <end position="205"/>
    </location>
</feature>
<evidence type="ECO:0000313" key="8">
    <source>
        <dbReference type="Proteomes" id="UP000515297"/>
    </source>
</evidence>
<feature type="transmembrane region" description="Helical" evidence="6">
    <location>
        <begin position="29"/>
        <end position="58"/>
    </location>
</feature>
<gene>
    <name evidence="7" type="ORF">H4O24_08925</name>
</gene>
<evidence type="ECO:0000256" key="3">
    <source>
        <dbReference type="ARBA" id="ARBA00022692"/>
    </source>
</evidence>
<dbReference type="PANTHER" id="PTHR30213:SF0">
    <property type="entry name" value="UPF0761 MEMBRANE PROTEIN YIHY"/>
    <property type="match status" value="1"/>
</dbReference>
<evidence type="ECO:0000256" key="4">
    <source>
        <dbReference type="ARBA" id="ARBA00022989"/>
    </source>
</evidence>
<keyword evidence="4 6" id="KW-1133">Transmembrane helix</keyword>
<keyword evidence="3 6" id="KW-0812">Transmembrane</keyword>
<comment type="subcellular location">
    <subcellularLocation>
        <location evidence="1">Cell membrane</location>
        <topology evidence="1">Multi-pass membrane protein</topology>
    </subcellularLocation>
</comment>
<proteinExistence type="predicted"/>
<evidence type="ECO:0000256" key="6">
    <source>
        <dbReference type="SAM" id="Phobius"/>
    </source>
</evidence>
<sequence length="332" mass="36208">MASSPLELPRKAWLQIAKRVYTMWGFHNLSLLGAGVAFFTFLAITPMLAATVMIYGLVGDTETVQRQMMSLVEVLPADAATMIERQMMAAVTTSAGVTGVALAIALFFALYGAMRAVNGFIVALNVINEEHENRNFFKLTLRGLGLTLAAIFIALTGVISGGVFAWLQRYSEQLFGPAAELGIKVLAWVAAIALGSAGFALMMRYGPDRNPARWRWLAPGALCATVVWLLISFGFSIYVAYVSDYNATYGSLSAIVVFLMWLFLSSYGVLLGALLNAEIERQVRCDTTVGPDKPMGERGATLADLEEGELSIDQWLERSQKRAVARRVKKAK</sequence>
<accession>A0A7G6VQW3</accession>
<evidence type="ECO:0000256" key="5">
    <source>
        <dbReference type="ARBA" id="ARBA00023136"/>
    </source>
</evidence>
<dbReference type="RefSeq" id="WP_185883434.1">
    <property type="nucleotide sequence ID" value="NZ_CP060052.1"/>
</dbReference>
<dbReference type="PANTHER" id="PTHR30213">
    <property type="entry name" value="INNER MEMBRANE PROTEIN YHJD"/>
    <property type="match status" value="1"/>
</dbReference>
<dbReference type="Proteomes" id="UP000515297">
    <property type="component" value="Chromosome"/>
</dbReference>
<dbReference type="PIRSF" id="PIRSF035875">
    <property type="entry name" value="RNase_BN"/>
    <property type="match status" value="1"/>
</dbReference>
<name>A0A7G6VQW3_9SPHN</name>
<dbReference type="InterPro" id="IPR017039">
    <property type="entry name" value="Virul_fac_BrkB"/>
</dbReference>
<feature type="transmembrane region" description="Helical" evidence="6">
    <location>
        <begin position="87"/>
        <end position="111"/>
    </location>
</feature>
<protein>
    <submittedName>
        <fullName evidence="7">YihY/virulence factor BrkB family protein</fullName>
    </submittedName>
</protein>